<dbReference type="OrthoDB" id="5867527at2759"/>
<evidence type="ECO:0000313" key="2">
    <source>
        <dbReference type="Proteomes" id="UP000054721"/>
    </source>
</evidence>
<dbReference type="Proteomes" id="UP000054721">
    <property type="component" value="Unassembled WGS sequence"/>
</dbReference>
<keyword evidence="2" id="KW-1185">Reference proteome</keyword>
<proteinExistence type="predicted"/>
<reference evidence="1 2" key="1">
    <citation type="submission" date="2015-05" db="EMBL/GenBank/DDBJ databases">
        <title>Evolution of Trichinella species and genotypes.</title>
        <authorList>
            <person name="Korhonen P.K."/>
            <person name="Edoardo P."/>
            <person name="Giuseppe L.R."/>
            <person name="Gasser R.B."/>
        </authorList>
    </citation>
    <scope>NUCLEOTIDE SEQUENCE [LARGE SCALE GENOMIC DNA]</scope>
    <source>
        <strain evidence="1">ISS10</strain>
    </source>
</reference>
<protein>
    <submittedName>
        <fullName evidence="1">Uncharacterized protein</fullName>
    </submittedName>
</protein>
<sequence length="110" mass="12216">MLKGSSIYIVLIFSRPVASVRDLSIIAGIKCYACFVDQAGYGRANRSEICSYGSASRVSWWFQKNDVCLSIQAKLMGSAPFGSDQLVGEEKVVRVHKYTQPKKATLNIEY</sequence>
<gene>
    <name evidence="1" type="ORF">T02_1909</name>
</gene>
<evidence type="ECO:0000313" key="1">
    <source>
        <dbReference type="EMBL" id="KRZ51312.1"/>
    </source>
</evidence>
<name>A0A0V1KVI7_9BILA</name>
<dbReference type="EMBL" id="JYDW01000231">
    <property type="protein sequence ID" value="KRZ51312.1"/>
    <property type="molecule type" value="Genomic_DNA"/>
</dbReference>
<accession>A0A0V1KVI7</accession>
<comment type="caution">
    <text evidence="1">The sequence shown here is derived from an EMBL/GenBank/DDBJ whole genome shotgun (WGS) entry which is preliminary data.</text>
</comment>
<dbReference type="AlphaFoldDB" id="A0A0V1KVI7"/>
<organism evidence="1 2">
    <name type="scientific">Trichinella nativa</name>
    <dbReference type="NCBI Taxonomy" id="6335"/>
    <lineage>
        <taxon>Eukaryota</taxon>
        <taxon>Metazoa</taxon>
        <taxon>Ecdysozoa</taxon>
        <taxon>Nematoda</taxon>
        <taxon>Enoplea</taxon>
        <taxon>Dorylaimia</taxon>
        <taxon>Trichinellida</taxon>
        <taxon>Trichinellidae</taxon>
        <taxon>Trichinella</taxon>
    </lineage>
</organism>